<dbReference type="EMBL" id="BTGU01000045">
    <property type="protein sequence ID" value="GMN53170.1"/>
    <property type="molecule type" value="Genomic_DNA"/>
</dbReference>
<proteinExistence type="predicted"/>
<comment type="caution">
    <text evidence="1">The sequence shown here is derived from an EMBL/GenBank/DDBJ whole genome shotgun (WGS) entry which is preliminary data.</text>
</comment>
<organism evidence="1 2">
    <name type="scientific">Ficus carica</name>
    <name type="common">Common fig</name>
    <dbReference type="NCBI Taxonomy" id="3494"/>
    <lineage>
        <taxon>Eukaryota</taxon>
        <taxon>Viridiplantae</taxon>
        <taxon>Streptophyta</taxon>
        <taxon>Embryophyta</taxon>
        <taxon>Tracheophyta</taxon>
        <taxon>Spermatophyta</taxon>
        <taxon>Magnoliopsida</taxon>
        <taxon>eudicotyledons</taxon>
        <taxon>Gunneridae</taxon>
        <taxon>Pentapetalae</taxon>
        <taxon>rosids</taxon>
        <taxon>fabids</taxon>
        <taxon>Rosales</taxon>
        <taxon>Moraceae</taxon>
        <taxon>Ficeae</taxon>
        <taxon>Ficus</taxon>
    </lineage>
</organism>
<name>A0AA88DCP8_FICCA</name>
<gene>
    <name evidence="1" type="ORF">TIFTF001_022315</name>
</gene>
<dbReference type="AlphaFoldDB" id="A0AA88DCP8"/>
<reference evidence="1" key="1">
    <citation type="submission" date="2023-07" db="EMBL/GenBank/DDBJ databases">
        <title>draft genome sequence of fig (Ficus carica).</title>
        <authorList>
            <person name="Takahashi T."/>
            <person name="Nishimura K."/>
        </authorList>
    </citation>
    <scope>NUCLEOTIDE SEQUENCE</scope>
</reference>
<evidence type="ECO:0000313" key="2">
    <source>
        <dbReference type="Proteomes" id="UP001187192"/>
    </source>
</evidence>
<keyword evidence="2" id="KW-1185">Reference proteome</keyword>
<protein>
    <submittedName>
        <fullName evidence="1">Uncharacterized protein</fullName>
    </submittedName>
</protein>
<sequence>MTSSTEIVELVAGGITRFSRNSHTILIFSGDVSTIAEGMVTILTVEKRRPGLPISPATTPEFVWRR</sequence>
<dbReference type="Proteomes" id="UP001187192">
    <property type="component" value="Unassembled WGS sequence"/>
</dbReference>
<accession>A0AA88DCP8</accession>
<evidence type="ECO:0000313" key="1">
    <source>
        <dbReference type="EMBL" id="GMN53170.1"/>
    </source>
</evidence>